<evidence type="ECO:0000256" key="3">
    <source>
        <dbReference type="ARBA" id="ARBA00010441"/>
    </source>
</evidence>
<keyword evidence="12" id="KW-0594">Phospholipid biosynthesis</keyword>
<evidence type="ECO:0000256" key="17">
    <source>
        <dbReference type="SAM" id="MobiDB-lite"/>
    </source>
</evidence>
<name>A0ABM9NE94_9GAMM</name>
<evidence type="ECO:0000313" key="20">
    <source>
        <dbReference type="Proteomes" id="UP001497493"/>
    </source>
</evidence>
<dbReference type="InterPro" id="IPR004570">
    <property type="entry name" value="Phosphatidylglycerol_P_synth"/>
</dbReference>
<dbReference type="Proteomes" id="UP001497493">
    <property type="component" value="Chromosome"/>
</dbReference>
<protein>
    <recommendedName>
        <fullName evidence="5 15">CDP-diacylglycerol--glycerol-3-phosphate 3-phosphatidyltransferase</fullName>
        <ecNumber evidence="4 15">2.7.8.5</ecNumber>
    </recommendedName>
</protein>
<evidence type="ECO:0000256" key="4">
    <source>
        <dbReference type="ARBA" id="ARBA00013170"/>
    </source>
</evidence>
<dbReference type="GO" id="GO:0008444">
    <property type="term" value="F:CDP-diacylglycerol-glycerol-3-phosphate 3-phosphatidyltransferase activity"/>
    <property type="evidence" value="ECO:0007669"/>
    <property type="project" value="UniProtKB-EC"/>
</dbReference>
<comment type="catalytic activity">
    <reaction evidence="14">
        <text>a CDP-1,2-diacyl-sn-glycerol + sn-glycerol 3-phosphate = a 1,2-diacyl-sn-glycero-3-phospho-(1'-sn-glycero-3'-phosphate) + CMP + H(+)</text>
        <dbReference type="Rhea" id="RHEA:12593"/>
        <dbReference type="ChEBI" id="CHEBI:15378"/>
        <dbReference type="ChEBI" id="CHEBI:57597"/>
        <dbReference type="ChEBI" id="CHEBI:58332"/>
        <dbReference type="ChEBI" id="CHEBI:60110"/>
        <dbReference type="ChEBI" id="CHEBI:60377"/>
        <dbReference type="EC" id="2.7.8.5"/>
    </reaction>
</comment>
<evidence type="ECO:0000256" key="13">
    <source>
        <dbReference type="ARBA" id="ARBA00023264"/>
    </source>
</evidence>
<reference evidence="19 20" key="1">
    <citation type="submission" date="2024-04" db="EMBL/GenBank/DDBJ databases">
        <authorList>
            <person name="Cremers G."/>
        </authorList>
    </citation>
    <scope>NUCLEOTIDE SEQUENCE [LARGE SCALE GENOMIC DNA]</scope>
    <source>
        <strain evidence="19">MeCH1-AG</strain>
    </source>
</reference>
<evidence type="ECO:0000256" key="18">
    <source>
        <dbReference type="SAM" id="Phobius"/>
    </source>
</evidence>
<evidence type="ECO:0000256" key="1">
    <source>
        <dbReference type="ARBA" id="ARBA00004141"/>
    </source>
</evidence>
<evidence type="ECO:0000256" key="12">
    <source>
        <dbReference type="ARBA" id="ARBA00023209"/>
    </source>
</evidence>
<evidence type="ECO:0000256" key="9">
    <source>
        <dbReference type="ARBA" id="ARBA00022989"/>
    </source>
</evidence>
<keyword evidence="13" id="KW-1208">Phospholipid metabolism</keyword>
<evidence type="ECO:0000256" key="6">
    <source>
        <dbReference type="ARBA" id="ARBA00022516"/>
    </source>
</evidence>
<comment type="subcellular location">
    <subcellularLocation>
        <location evidence="1">Membrane</location>
        <topology evidence="1">Multi-pass membrane protein</topology>
    </subcellularLocation>
</comment>
<keyword evidence="20" id="KW-1185">Reference proteome</keyword>
<evidence type="ECO:0000256" key="2">
    <source>
        <dbReference type="ARBA" id="ARBA00005042"/>
    </source>
</evidence>
<dbReference type="InterPro" id="IPR050324">
    <property type="entry name" value="CDP-alcohol_PTase-I"/>
</dbReference>
<evidence type="ECO:0000256" key="16">
    <source>
        <dbReference type="RuleBase" id="RU003750"/>
    </source>
</evidence>
<dbReference type="InterPro" id="IPR048254">
    <property type="entry name" value="CDP_ALCOHOL_P_TRANSF_CS"/>
</dbReference>
<organism evidence="19 20">
    <name type="scientific">Candidatus Methylocalor cossyra</name>
    <dbReference type="NCBI Taxonomy" id="3108543"/>
    <lineage>
        <taxon>Bacteria</taxon>
        <taxon>Pseudomonadati</taxon>
        <taxon>Pseudomonadota</taxon>
        <taxon>Gammaproteobacteria</taxon>
        <taxon>Methylococcales</taxon>
        <taxon>Methylococcaceae</taxon>
        <taxon>Candidatus Methylocalor</taxon>
    </lineage>
</organism>
<gene>
    <name evidence="19" type="primary">pgsA</name>
    <name evidence="19" type="ORF">MECH1_V1_0124</name>
</gene>
<accession>A0ABM9NE94</accession>
<evidence type="ECO:0000256" key="14">
    <source>
        <dbReference type="ARBA" id="ARBA00048586"/>
    </source>
</evidence>
<keyword evidence="11 18" id="KW-0472">Membrane</keyword>
<dbReference type="NCBIfam" id="TIGR00560">
    <property type="entry name" value="pgsA"/>
    <property type="match status" value="1"/>
</dbReference>
<dbReference type="PIRSF" id="PIRSF000847">
    <property type="entry name" value="Phos_ph_gly_syn"/>
    <property type="match status" value="1"/>
</dbReference>
<evidence type="ECO:0000256" key="10">
    <source>
        <dbReference type="ARBA" id="ARBA00023098"/>
    </source>
</evidence>
<dbReference type="PANTHER" id="PTHR14269">
    <property type="entry name" value="CDP-DIACYLGLYCEROL--GLYCEROL-3-PHOSPHATE 3-PHOSPHATIDYLTRANSFERASE-RELATED"/>
    <property type="match status" value="1"/>
</dbReference>
<dbReference type="EMBL" id="OZ026884">
    <property type="protein sequence ID" value="CAL1238905.1"/>
    <property type="molecule type" value="Genomic_DNA"/>
</dbReference>
<feature type="transmembrane region" description="Helical" evidence="18">
    <location>
        <begin position="7"/>
        <end position="26"/>
    </location>
</feature>
<keyword evidence="7 16" id="KW-0808">Transferase</keyword>
<evidence type="ECO:0000256" key="11">
    <source>
        <dbReference type="ARBA" id="ARBA00023136"/>
    </source>
</evidence>
<feature type="transmembrane region" description="Helical" evidence="18">
    <location>
        <begin position="154"/>
        <end position="175"/>
    </location>
</feature>
<dbReference type="EC" id="2.7.8.5" evidence="4 15"/>
<keyword evidence="8 18" id="KW-0812">Transmembrane</keyword>
<evidence type="ECO:0000256" key="7">
    <source>
        <dbReference type="ARBA" id="ARBA00022679"/>
    </source>
</evidence>
<keyword evidence="10" id="KW-0443">Lipid metabolism</keyword>
<dbReference type="InterPro" id="IPR000462">
    <property type="entry name" value="CDP-OH_P_trans"/>
</dbReference>
<evidence type="ECO:0000256" key="8">
    <source>
        <dbReference type="ARBA" id="ARBA00022692"/>
    </source>
</evidence>
<dbReference type="Pfam" id="PF01066">
    <property type="entry name" value="CDP-OH_P_transf"/>
    <property type="match status" value="1"/>
</dbReference>
<evidence type="ECO:0000256" key="15">
    <source>
        <dbReference type="NCBIfam" id="TIGR00560"/>
    </source>
</evidence>
<dbReference type="Gene3D" id="1.20.120.1760">
    <property type="match status" value="1"/>
</dbReference>
<evidence type="ECO:0000256" key="5">
    <source>
        <dbReference type="ARBA" id="ARBA00014944"/>
    </source>
</evidence>
<dbReference type="PANTHER" id="PTHR14269:SF62">
    <property type="entry name" value="CDP-DIACYLGLYCEROL--GLYCEROL-3-PHOSPHATE 3-PHOSPHATIDYLTRANSFERASE 1, CHLOROPLASTIC"/>
    <property type="match status" value="1"/>
</dbReference>
<keyword evidence="9 18" id="KW-1133">Transmembrane helix</keyword>
<dbReference type="InterPro" id="IPR043130">
    <property type="entry name" value="CDP-OH_PTrfase_TM_dom"/>
</dbReference>
<dbReference type="PROSITE" id="PS00379">
    <property type="entry name" value="CDP_ALCOHOL_P_TRANSF"/>
    <property type="match status" value="1"/>
</dbReference>
<sequence length="206" mass="22708">MQFNLPTYLTLLRILLIPVLVALFYLPWSAAHAASAVVFTVAALTDWLDGYLARRLGLTTRFGAFLDPVADKLMVAVTLVLIVQADPSPLVAVSASVIIGREITISALREWMAEIGQRKKVEVSRLGKWKTTAQMVAIILLLLGMDLWRQPMQNAGQVLLFVAAVMTLWSMGIYLRAALPSLSDHREGLTSQPPINRLSPSESVRE</sequence>
<comment type="pathway">
    <text evidence="2">Phospholipid metabolism; phosphatidylglycerol biosynthesis; phosphatidylglycerol from CDP-diacylglycerol: step 1/2.</text>
</comment>
<keyword evidence="6" id="KW-0444">Lipid biosynthesis</keyword>
<proteinExistence type="inferred from homology"/>
<evidence type="ECO:0000313" key="19">
    <source>
        <dbReference type="EMBL" id="CAL1238905.1"/>
    </source>
</evidence>
<feature type="compositionally biased region" description="Polar residues" evidence="17">
    <location>
        <begin position="189"/>
        <end position="206"/>
    </location>
</feature>
<feature type="region of interest" description="Disordered" evidence="17">
    <location>
        <begin position="185"/>
        <end position="206"/>
    </location>
</feature>
<comment type="similarity">
    <text evidence="3 16">Belongs to the CDP-alcohol phosphatidyltransferase class-I family.</text>
</comment>